<gene>
    <name evidence="1" type="ORF">FEF09_09175</name>
</gene>
<accession>A0A5C6LTX9</accession>
<protein>
    <submittedName>
        <fullName evidence="1">Uncharacterized protein</fullName>
    </submittedName>
</protein>
<evidence type="ECO:0000313" key="2">
    <source>
        <dbReference type="Proteomes" id="UP000318815"/>
    </source>
</evidence>
<comment type="caution">
    <text evidence="1">The sequence shown here is derived from an EMBL/GenBank/DDBJ whole genome shotgun (WGS) entry which is preliminary data.</text>
</comment>
<dbReference type="AlphaFoldDB" id="A0A5C6LTX9"/>
<sequence length="64" mass="7626">MLYYIDKLDRELDVNDLATRLQIPPNVVRKTVQHILNFSENIKDTESKPEQFSVRNINKLKNIR</sequence>
<dbReference type="RefSeq" id="WP_146304829.1">
    <property type="nucleotide sequence ID" value="NZ_VOHS01000007.1"/>
</dbReference>
<name>A0A5C6LTX9_9BACT</name>
<dbReference type="Proteomes" id="UP000318815">
    <property type="component" value="Unassembled WGS sequence"/>
</dbReference>
<evidence type="ECO:0000313" key="1">
    <source>
        <dbReference type="EMBL" id="TWW00663.1"/>
    </source>
</evidence>
<proteinExistence type="predicted"/>
<reference evidence="1 2" key="1">
    <citation type="submission" date="2019-08" db="EMBL/GenBank/DDBJ databases">
        <title>Whole genome sequencing of chitin degrading bacteria Chitinophaga pinensis YS16.</title>
        <authorList>
            <person name="Singh R.P."/>
            <person name="Manchanda G."/>
            <person name="Maurya I.K."/>
            <person name="Joshi N.K."/>
            <person name="Srivastava A.K."/>
        </authorList>
    </citation>
    <scope>NUCLEOTIDE SEQUENCE [LARGE SCALE GENOMIC DNA]</scope>
    <source>
        <strain evidence="1 2">YS-16</strain>
    </source>
</reference>
<organism evidence="1 2">
    <name type="scientific">Chitinophaga pinensis</name>
    <dbReference type="NCBI Taxonomy" id="79329"/>
    <lineage>
        <taxon>Bacteria</taxon>
        <taxon>Pseudomonadati</taxon>
        <taxon>Bacteroidota</taxon>
        <taxon>Chitinophagia</taxon>
        <taxon>Chitinophagales</taxon>
        <taxon>Chitinophagaceae</taxon>
        <taxon>Chitinophaga</taxon>
    </lineage>
</organism>
<dbReference type="EMBL" id="VOHS01000007">
    <property type="protein sequence ID" value="TWW00663.1"/>
    <property type="molecule type" value="Genomic_DNA"/>
</dbReference>
<keyword evidence="2" id="KW-1185">Reference proteome</keyword>